<evidence type="ECO:0000313" key="2">
    <source>
        <dbReference type="EMBL" id="KKM85149.1"/>
    </source>
</evidence>
<keyword evidence="1" id="KW-1133">Transmembrane helix</keyword>
<gene>
    <name evidence="2" type="ORF">LCGC14_1291980</name>
</gene>
<feature type="transmembrane region" description="Helical" evidence="1">
    <location>
        <begin position="88"/>
        <end position="111"/>
    </location>
</feature>
<dbReference type="EMBL" id="LAZR01007456">
    <property type="protein sequence ID" value="KKM85149.1"/>
    <property type="molecule type" value="Genomic_DNA"/>
</dbReference>
<proteinExistence type="predicted"/>
<organism evidence="2">
    <name type="scientific">marine sediment metagenome</name>
    <dbReference type="NCBI Taxonomy" id="412755"/>
    <lineage>
        <taxon>unclassified sequences</taxon>
        <taxon>metagenomes</taxon>
        <taxon>ecological metagenomes</taxon>
    </lineage>
</organism>
<keyword evidence="1" id="KW-0812">Transmembrane</keyword>
<dbReference type="AlphaFoldDB" id="A0A0F9KSA6"/>
<feature type="transmembrane region" description="Helical" evidence="1">
    <location>
        <begin position="51"/>
        <end position="76"/>
    </location>
</feature>
<evidence type="ECO:0000256" key="1">
    <source>
        <dbReference type="SAM" id="Phobius"/>
    </source>
</evidence>
<keyword evidence="1" id="KW-0472">Membrane</keyword>
<name>A0A0F9KSA6_9ZZZZ</name>
<feature type="transmembrane region" description="Helical" evidence="1">
    <location>
        <begin position="20"/>
        <end position="39"/>
    </location>
</feature>
<comment type="caution">
    <text evidence="2">The sequence shown here is derived from an EMBL/GenBank/DDBJ whole genome shotgun (WGS) entry which is preliminary data.</text>
</comment>
<protein>
    <submittedName>
        <fullName evidence="2">Uncharacterized protein</fullName>
    </submittedName>
</protein>
<reference evidence="2" key="1">
    <citation type="journal article" date="2015" name="Nature">
        <title>Complex archaea that bridge the gap between prokaryotes and eukaryotes.</title>
        <authorList>
            <person name="Spang A."/>
            <person name="Saw J.H."/>
            <person name="Jorgensen S.L."/>
            <person name="Zaremba-Niedzwiedzka K."/>
            <person name="Martijn J."/>
            <person name="Lind A.E."/>
            <person name="van Eijk R."/>
            <person name="Schleper C."/>
            <person name="Guy L."/>
            <person name="Ettema T.J."/>
        </authorList>
    </citation>
    <scope>NUCLEOTIDE SEQUENCE</scope>
</reference>
<sequence>MSKANYYVINGGKTKKRSMIYVFFGIAVFVLFFFPFFGLNLRYQLGTSLSLIINGVGTFSLALGALFLTIGIVGIFTRSRYWPKQVILGIILLWIGAWCTGVIVEFFGITIGGPNKTGGSGYH</sequence>
<accession>A0A0F9KSA6</accession>